<dbReference type="RefSeq" id="WP_212536076.1">
    <property type="nucleotide sequence ID" value="NZ_JAGTUU010000003.1"/>
</dbReference>
<dbReference type="EMBL" id="JAGTUU010000003">
    <property type="protein sequence ID" value="MBS0124108.1"/>
    <property type="molecule type" value="Genomic_DNA"/>
</dbReference>
<accession>A0A8J7WFH8</accession>
<evidence type="ECO:0000313" key="2">
    <source>
        <dbReference type="Proteomes" id="UP000681356"/>
    </source>
</evidence>
<keyword evidence="2" id="KW-1185">Reference proteome</keyword>
<proteinExistence type="predicted"/>
<protein>
    <submittedName>
        <fullName evidence="1">Uncharacterized protein</fullName>
    </submittedName>
</protein>
<sequence>MASLSISKAGIVARFAVSRQRVRAAFAGPANPDLLLIRLQSAAEIAKSRLARS</sequence>
<name>A0A8J7WFH8_9RHOB</name>
<organism evidence="1 2">
    <name type="scientific">Thetidibacter halocola</name>
    <dbReference type="NCBI Taxonomy" id="2827239"/>
    <lineage>
        <taxon>Bacteria</taxon>
        <taxon>Pseudomonadati</taxon>
        <taxon>Pseudomonadota</taxon>
        <taxon>Alphaproteobacteria</taxon>
        <taxon>Rhodobacterales</taxon>
        <taxon>Roseobacteraceae</taxon>
        <taxon>Thetidibacter</taxon>
    </lineage>
</organism>
<evidence type="ECO:0000313" key="1">
    <source>
        <dbReference type="EMBL" id="MBS0124108.1"/>
    </source>
</evidence>
<comment type="caution">
    <text evidence="1">The sequence shown here is derived from an EMBL/GenBank/DDBJ whole genome shotgun (WGS) entry which is preliminary data.</text>
</comment>
<reference evidence="1" key="1">
    <citation type="submission" date="2021-04" db="EMBL/GenBank/DDBJ databases">
        <authorList>
            <person name="Yoon J."/>
        </authorList>
    </citation>
    <scope>NUCLEOTIDE SEQUENCE</scope>
    <source>
        <strain evidence="1">KMU-90</strain>
    </source>
</reference>
<dbReference type="Proteomes" id="UP000681356">
    <property type="component" value="Unassembled WGS sequence"/>
</dbReference>
<dbReference type="AlphaFoldDB" id="A0A8J7WFH8"/>
<gene>
    <name evidence="1" type="ORF">KB874_08160</name>
</gene>